<keyword evidence="2" id="KW-1185">Reference proteome</keyword>
<protein>
    <submittedName>
        <fullName evidence="1">Uncharacterized protein</fullName>
    </submittedName>
</protein>
<accession>A0A4R2P2C3</accession>
<reference evidence="1 2" key="1">
    <citation type="submission" date="2019-03" db="EMBL/GenBank/DDBJ databases">
        <title>Genomic Encyclopedia of Type Strains, Phase IV (KMG-IV): sequencing the most valuable type-strain genomes for metagenomic binning, comparative biology and taxonomic classification.</title>
        <authorList>
            <person name="Goeker M."/>
        </authorList>
    </citation>
    <scope>NUCLEOTIDE SEQUENCE [LARGE SCALE GENOMIC DNA]</scope>
    <source>
        <strain evidence="1 2">DSM 14836</strain>
    </source>
</reference>
<evidence type="ECO:0000313" key="1">
    <source>
        <dbReference type="EMBL" id="TCP27845.1"/>
    </source>
</evidence>
<name>A0A4R2P2C3_9FLAO</name>
<dbReference type="OrthoDB" id="6424767at2"/>
<organism evidence="1 2">
    <name type="scientific">Tenacibaculum skagerrakense</name>
    <dbReference type="NCBI Taxonomy" id="186571"/>
    <lineage>
        <taxon>Bacteria</taxon>
        <taxon>Pseudomonadati</taxon>
        <taxon>Bacteroidota</taxon>
        <taxon>Flavobacteriia</taxon>
        <taxon>Flavobacteriales</taxon>
        <taxon>Flavobacteriaceae</taxon>
        <taxon>Tenacibaculum</taxon>
    </lineage>
</organism>
<dbReference type="AlphaFoldDB" id="A0A4R2P2C3"/>
<comment type="caution">
    <text evidence="1">The sequence shown here is derived from an EMBL/GenBank/DDBJ whole genome shotgun (WGS) entry which is preliminary data.</text>
</comment>
<proteinExistence type="predicted"/>
<dbReference type="Proteomes" id="UP000294564">
    <property type="component" value="Unassembled WGS sequence"/>
</dbReference>
<dbReference type="EMBL" id="SLXM01000001">
    <property type="protein sequence ID" value="TCP27845.1"/>
    <property type="molecule type" value="Genomic_DNA"/>
</dbReference>
<evidence type="ECO:0000313" key="2">
    <source>
        <dbReference type="Proteomes" id="UP000294564"/>
    </source>
</evidence>
<sequence>MAITKFRIVQVESGGTKTVDFGSRVINASTAVQGFDMAYSKDHHVRSIKVATSMNGFSESTVTVGATSEMRDDSNNVGKGEVTVLVIAECEA</sequence>
<dbReference type="RefSeq" id="WP_132791108.1">
    <property type="nucleotide sequence ID" value="NZ_SLXM01000001.1"/>
</dbReference>
<gene>
    <name evidence="1" type="ORF">EV195_1014</name>
</gene>